<evidence type="ECO:0000259" key="6">
    <source>
        <dbReference type="PROSITE" id="PS50045"/>
    </source>
</evidence>
<evidence type="ECO:0000256" key="2">
    <source>
        <dbReference type="ARBA" id="ARBA00022840"/>
    </source>
</evidence>
<dbReference type="InterPro" id="IPR003018">
    <property type="entry name" value="GAF"/>
</dbReference>
<dbReference type="PRINTS" id="PR01590">
    <property type="entry name" value="HTHFIS"/>
</dbReference>
<dbReference type="PROSITE" id="PS00676">
    <property type="entry name" value="SIGMA54_INTERACT_2"/>
    <property type="match status" value="1"/>
</dbReference>
<dbReference type="eggNOG" id="COG3829">
    <property type="taxonomic scope" value="Bacteria"/>
</dbReference>
<dbReference type="InterPro" id="IPR027417">
    <property type="entry name" value="P-loop_NTPase"/>
</dbReference>
<reference evidence="7 8" key="1">
    <citation type="journal article" date="2011" name="J. Bacteriol.">
        <title>Complete Genome Sequence of the Aerobic Marine Methanotroph Methylomonas methanica MC09.</title>
        <authorList>
            <person name="Boden R."/>
            <person name="Cunliffe M."/>
            <person name="Scanlan J."/>
            <person name="Moussard H."/>
            <person name="Kits K.D."/>
            <person name="Klotz M.G."/>
            <person name="Jetten M.S."/>
            <person name="Vuilleumier S."/>
            <person name="Han J."/>
            <person name="Peters L."/>
            <person name="Mikhailova N."/>
            <person name="Teshima H."/>
            <person name="Tapia R."/>
            <person name="Kyrpides N."/>
            <person name="Ivanova N."/>
            <person name="Pagani I."/>
            <person name="Cheng J.F."/>
            <person name="Goodwin L."/>
            <person name="Han C."/>
            <person name="Hauser L."/>
            <person name="Land M.L."/>
            <person name="Lapidus A."/>
            <person name="Lucas S."/>
            <person name="Pitluck S."/>
            <person name="Woyke T."/>
            <person name="Stein L."/>
            <person name="Murrell J.C."/>
        </authorList>
    </citation>
    <scope>NUCLEOTIDE SEQUENCE [LARGE SCALE GENOMIC DNA]</scope>
    <source>
        <strain evidence="7 8">MC09</strain>
    </source>
</reference>
<dbReference type="InterPro" id="IPR025943">
    <property type="entry name" value="Sigma_54_int_dom_ATP-bd_2"/>
</dbReference>
<dbReference type="Gene3D" id="3.30.450.40">
    <property type="match status" value="1"/>
</dbReference>
<dbReference type="Proteomes" id="UP000008888">
    <property type="component" value="Chromosome"/>
</dbReference>
<dbReference type="InterPro" id="IPR002197">
    <property type="entry name" value="HTH_Fis"/>
</dbReference>
<dbReference type="InterPro" id="IPR003593">
    <property type="entry name" value="AAA+_ATPase"/>
</dbReference>
<dbReference type="FunFam" id="3.40.50.300:FF:000006">
    <property type="entry name" value="DNA-binding transcriptional regulator NtrC"/>
    <property type="match status" value="1"/>
</dbReference>
<reference evidence="8" key="3">
    <citation type="submission" date="2011-05" db="EMBL/GenBank/DDBJ databases">
        <title>Complete sequence of Methylomonas methanica MC09.</title>
        <authorList>
            <consortium name="US DOE Joint Genome Institute"/>
            <person name="Lucas S."/>
            <person name="Han J."/>
            <person name="Lapidus A."/>
            <person name="Cheng J.-F."/>
            <person name="Goodwin L."/>
            <person name="Pitluck S."/>
            <person name="Peters L."/>
            <person name="Mikhailova N."/>
            <person name="Teshima H."/>
            <person name="Han C."/>
            <person name="Tapia R."/>
            <person name="Land M."/>
            <person name="Hauser L."/>
            <person name="Kyrpides N."/>
            <person name="Ivanova N."/>
            <person name="Pagani I."/>
            <person name="Stein L."/>
            <person name="Woyke T."/>
        </authorList>
    </citation>
    <scope>NUCLEOTIDE SEQUENCE [LARGE SCALE GENOMIC DNA]</scope>
    <source>
        <strain evidence="8">MC09</strain>
    </source>
</reference>
<organism evidence="7 8">
    <name type="scientific">Methylomonas methanica (strain DSM 25384 / MC09)</name>
    <dbReference type="NCBI Taxonomy" id="857087"/>
    <lineage>
        <taxon>Bacteria</taxon>
        <taxon>Pseudomonadati</taxon>
        <taxon>Pseudomonadota</taxon>
        <taxon>Gammaproteobacteria</taxon>
        <taxon>Methylococcales</taxon>
        <taxon>Methylococcaceae</taxon>
        <taxon>Methylomonas</taxon>
    </lineage>
</organism>
<dbReference type="CDD" id="cd00009">
    <property type="entry name" value="AAA"/>
    <property type="match status" value="1"/>
</dbReference>
<dbReference type="SMART" id="SM00382">
    <property type="entry name" value="AAA"/>
    <property type="match status" value="1"/>
</dbReference>
<dbReference type="Pfam" id="PF25601">
    <property type="entry name" value="AAA_lid_14"/>
    <property type="match status" value="1"/>
</dbReference>
<dbReference type="RefSeq" id="WP_013818329.1">
    <property type="nucleotide sequence ID" value="NC_015572.1"/>
</dbReference>
<dbReference type="InterPro" id="IPR002078">
    <property type="entry name" value="Sigma_54_int"/>
</dbReference>
<dbReference type="EMBL" id="CP002738">
    <property type="protein sequence ID" value="AEG00076.1"/>
    <property type="molecule type" value="Genomic_DNA"/>
</dbReference>
<reference key="2">
    <citation type="submission" date="2011-05" db="EMBL/GenBank/DDBJ databases">
        <title>Complete genome sequence of the aerobic marine methanotroph Methylomonas methanica MC09.</title>
        <authorList>
            <person name="Boden R."/>
            <person name="Cunliffe M."/>
            <person name="Scanlan J."/>
            <person name="Moussard H."/>
            <person name="Kits K.D."/>
            <person name="Klotz M."/>
            <person name="Jetten M."/>
            <person name="Vuilleumier S."/>
            <person name="Han J."/>
            <person name="Peters L."/>
            <person name="Mikhailova N."/>
            <person name="Teshima H."/>
            <person name="Tapia R."/>
            <person name="Kyrpides N."/>
            <person name="Ivanova N."/>
            <person name="Pagani I."/>
            <person name="Cheng J.-F."/>
            <person name="Goodwin L."/>
            <person name="Han C."/>
            <person name="Hauser L."/>
            <person name="Land M."/>
            <person name="Lapidus A."/>
            <person name="Lucas S."/>
            <person name="Pitluck S."/>
            <person name="Woyke T."/>
            <person name="Stein L.Y."/>
            <person name="Murrell C."/>
        </authorList>
    </citation>
    <scope>NUCLEOTIDE SEQUENCE</scope>
    <source>
        <strain>MC09</strain>
    </source>
</reference>
<keyword evidence="1" id="KW-0547">Nucleotide-binding</keyword>
<accession>G0A1L5</accession>
<feature type="domain" description="Sigma-54 factor interaction" evidence="6">
    <location>
        <begin position="268"/>
        <end position="491"/>
    </location>
</feature>
<dbReference type="OrthoDB" id="9804019at2"/>
<dbReference type="PROSITE" id="PS50045">
    <property type="entry name" value="SIGMA54_INTERACT_4"/>
    <property type="match status" value="1"/>
</dbReference>
<dbReference type="SUPFAM" id="SSF52540">
    <property type="entry name" value="P-loop containing nucleoside triphosphate hydrolases"/>
    <property type="match status" value="1"/>
</dbReference>
<dbReference type="STRING" id="857087.Metme_1657"/>
<keyword evidence="2" id="KW-0067">ATP-binding</keyword>
<proteinExistence type="predicted"/>
<dbReference type="HOGENOM" id="CLU_000445_8_12_6"/>
<dbReference type="AlphaFoldDB" id="G0A1L5"/>
<evidence type="ECO:0000256" key="3">
    <source>
        <dbReference type="ARBA" id="ARBA00023015"/>
    </source>
</evidence>
<dbReference type="InterPro" id="IPR025662">
    <property type="entry name" value="Sigma_54_int_dom_ATP-bd_1"/>
</dbReference>
<dbReference type="InterPro" id="IPR025944">
    <property type="entry name" value="Sigma_54_int_dom_CS"/>
</dbReference>
<dbReference type="GO" id="GO:0006355">
    <property type="term" value="P:regulation of DNA-templated transcription"/>
    <property type="evidence" value="ECO:0007669"/>
    <property type="project" value="InterPro"/>
</dbReference>
<gene>
    <name evidence="7" type="ordered locus">Metme_1657</name>
</gene>
<keyword evidence="5" id="KW-0804">Transcription</keyword>
<dbReference type="PROSITE" id="PS00675">
    <property type="entry name" value="SIGMA54_INTERACT_1"/>
    <property type="match status" value="1"/>
</dbReference>
<evidence type="ECO:0000256" key="1">
    <source>
        <dbReference type="ARBA" id="ARBA00022741"/>
    </source>
</evidence>
<name>G0A1L5_METMM</name>
<dbReference type="Gene3D" id="3.40.50.300">
    <property type="entry name" value="P-loop containing nucleotide triphosphate hydrolases"/>
    <property type="match status" value="1"/>
</dbReference>
<dbReference type="Pfam" id="PF02954">
    <property type="entry name" value="HTH_8"/>
    <property type="match status" value="1"/>
</dbReference>
<keyword evidence="3" id="KW-0805">Transcription regulation</keyword>
<keyword evidence="8" id="KW-1185">Reference proteome</keyword>
<keyword evidence="4" id="KW-0238">DNA-binding</keyword>
<dbReference type="Pfam" id="PF01590">
    <property type="entry name" value="GAF"/>
    <property type="match status" value="1"/>
</dbReference>
<dbReference type="SUPFAM" id="SSF46689">
    <property type="entry name" value="Homeodomain-like"/>
    <property type="match status" value="1"/>
</dbReference>
<protein>
    <submittedName>
        <fullName evidence="7">Sigma54 specific transcriptional regulator, Fis family</fullName>
    </submittedName>
</protein>
<dbReference type="GO" id="GO:0043565">
    <property type="term" value="F:sequence-specific DNA binding"/>
    <property type="evidence" value="ECO:0007669"/>
    <property type="project" value="InterPro"/>
</dbReference>
<dbReference type="PANTHER" id="PTHR32071:SF99">
    <property type="entry name" value="TRANSCRIPTIONAL REGULATORY PROTEIN"/>
    <property type="match status" value="1"/>
</dbReference>
<dbReference type="Gene3D" id="1.10.8.60">
    <property type="match status" value="1"/>
</dbReference>
<dbReference type="KEGG" id="mmt:Metme_1657"/>
<dbReference type="GO" id="GO:0005524">
    <property type="term" value="F:ATP binding"/>
    <property type="evidence" value="ECO:0007669"/>
    <property type="project" value="UniProtKB-KW"/>
</dbReference>
<dbReference type="PROSITE" id="PS00688">
    <property type="entry name" value="SIGMA54_INTERACT_3"/>
    <property type="match status" value="1"/>
</dbReference>
<evidence type="ECO:0000313" key="7">
    <source>
        <dbReference type="EMBL" id="AEG00076.1"/>
    </source>
</evidence>
<dbReference type="InterPro" id="IPR058031">
    <property type="entry name" value="AAA_lid_NorR"/>
</dbReference>
<evidence type="ECO:0000313" key="8">
    <source>
        <dbReference type="Proteomes" id="UP000008888"/>
    </source>
</evidence>
<evidence type="ECO:0000256" key="5">
    <source>
        <dbReference type="ARBA" id="ARBA00023163"/>
    </source>
</evidence>
<evidence type="ECO:0000256" key="4">
    <source>
        <dbReference type="ARBA" id="ARBA00023125"/>
    </source>
</evidence>
<dbReference type="InterPro" id="IPR029016">
    <property type="entry name" value="GAF-like_dom_sf"/>
</dbReference>
<sequence length="585" mass="65547">MDIALYLPSKVKIVQEAFFHKRTRDFQVDRPVQAWHWMIQTRSAPDHADWVRPEVSEAWRRCLEEYQLPLGIFAYLDTPRDNEKSSASSEQRASGISRLLTQLSRQFHVFLQEAGVTLVLTDADGVLLQKLGESTFTSPFISAIYEKDSQWSERILGNNGIGSAVHLKKPMAFQGMEHFLSVLHPFSTVGYPLLDDDGELLAVIGLISDRQESLNSLFALLHLLCVLLNTNLPLAENQQAQARVLEKIPFKFSQKPTHADNATVTGELAALLDKAVKLQQYKIPILITGESGVGKDHFVNMLKNAGSRSDKPLIAINCSSIPRDLIESELFGYETGSFTGARNGGKPGKFLLADKGILFLDEIGDMSLDLQSTLLRVLETSEFTPVGGVKPRRVDVQIVAATNVPLQEAVEAGRFRRDLYYRLNGAQIHLPPLREREDKLPLIHRILERELSKLPNAKSINICPKVIALIEQHPWPGNIRQLINVIRTTLYTAETEAITLQDLPPNFIAELTHPMFPNEVNTNLPNGIHNAPPGKTMTLEDWEQYGIKMTLTECDGNISLAARKLGITRTTLYKKINRFGLNRVT</sequence>
<dbReference type="InterPro" id="IPR009057">
    <property type="entry name" value="Homeodomain-like_sf"/>
</dbReference>
<dbReference type="Pfam" id="PF00158">
    <property type="entry name" value="Sigma54_activat"/>
    <property type="match status" value="1"/>
</dbReference>
<dbReference type="Gene3D" id="1.10.10.60">
    <property type="entry name" value="Homeodomain-like"/>
    <property type="match status" value="1"/>
</dbReference>
<dbReference type="PANTHER" id="PTHR32071">
    <property type="entry name" value="TRANSCRIPTIONAL REGULATORY PROTEIN"/>
    <property type="match status" value="1"/>
</dbReference>